<feature type="compositionally biased region" description="Basic and acidic residues" evidence="1">
    <location>
        <begin position="460"/>
        <end position="477"/>
    </location>
</feature>
<sequence>MITSNAKADSFEGQNDTSTLSVTSASTQLIQRFVIAKAQSHGISWTLRLSPSLHFRLIARARPLLLSPPIDFRSDDRTAAHTVGTGETRRRVPTTYVIGNAKIFHDTFKAEYTDTKKGAALTKETTTARRGNSHKIITSGSVNNCSSNAANTAHRPVAQPSAFSTSDGPSANGAQNSHKAAAEPTKQIIQTFVQETKDGVPDFGKEITQVTRLRADVQTRIRATGIGRCTNSPENTTEEDPERTTDFLRNSISSSHGESANKLELPKADLLTNDTACTDESANKAAGTNKRITEQIVHSVTIFQRHSRDSASTHAGQPEKKNRKSTDDNETRQNNVYTYLSGKATTVQDSAGSTAKTAPQFPGKGSNKAQRVDGDKERRTENFVFKTSNQTEDKTCEEREADPANGIERKIQFAVSDKNHINDNANVIRSVGRGPKINQDTVNANGISVQKCSNNKCKKAHNDADVKDGEDKYSAGEKRKRAHSSGDKTQRTEFSARDRKATQHSLSEKVKKTEGILIERNKTKGVTGTKNRIKNSAEGKDHKRQYSAQEVGDSATVQEQDTEGTDSFLDSIGLGSENNAMSRRPQMLKIKDSTPTASRHDEKSHVNSGERPEECQTERLPARSEEQPESEENSVTTTRTLRSFFEGGTETASFQTDMPKQNKVPGPVAATRRTCEEDADKMKPTLSATLSMEDSRNASPKLHSRTKISSSPDKNTYPRTSLPSGEIPASRALSCSGKGTLSTVTTSIPGDLNPLQRKSSHQSSHTDRDSKVAAFDGLLQYLQDYKYGLREMLVNNNVVIIEPVRQSRTKLEDWKSSAKKSTSESTCRITGATVKKSSSTLLSNTLPRQQKSQQPILRRHFFYHPIRTNRSLVDEELPDPDKVRHAREMFERRMKIKDPCKEEISNANDTVNTKNSNKNSAPTTNGVSKADNKNANKVKIKYLTVDTVFRHNVWHKRWTDSGSLSSGVSSDLSCYETDVDSHDTSSRKEEPTDIFSSDDNDHPDKNYYPDDSDEGHYVAPEVMERIRACGTTVTYYGGQVIAASNGPLRSPMTLAIMDEIQRNKNTSKQGNRIIQDEYLGVKFRLVKSNSCGSRLELAGTEGDEKWNCIAKQSHNEKHESWNTEGTPNAEKCQQQLKVSDIAQNAHKDKEYTQSGTAQSSTTGSPDSLSPRLNENRPIFGERHAHYAYIRGGPPQKAKVLERGNNSSFDDMEFEEYQVAEDSLNVTEDSNIECKKTNEANTGQKHQHVRQPASNDINICAAAAEEQPRGLENSGPKENNDVQMITWASRSAQFE</sequence>
<feature type="compositionally biased region" description="Polar residues" evidence="1">
    <location>
        <begin position="905"/>
        <end position="927"/>
    </location>
</feature>
<dbReference type="InParanoid" id="A0A6L2PQS5"/>
<gene>
    <name evidence="2" type="ORF">Cfor_04121</name>
</gene>
<feature type="compositionally biased region" description="Low complexity" evidence="1">
    <location>
        <begin position="960"/>
        <end position="973"/>
    </location>
</feature>
<dbReference type="EMBL" id="BLKM01000508">
    <property type="protein sequence ID" value="GFG34913.1"/>
    <property type="molecule type" value="Genomic_DNA"/>
</dbReference>
<proteinExistence type="predicted"/>
<feature type="compositionally biased region" description="Basic and acidic residues" evidence="1">
    <location>
        <begin position="484"/>
        <end position="522"/>
    </location>
</feature>
<feature type="compositionally biased region" description="Polar residues" evidence="1">
    <location>
        <begin position="707"/>
        <end position="723"/>
    </location>
</feature>
<evidence type="ECO:0000313" key="2">
    <source>
        <dbReference type="EMBL" id="GFG34913.1"/>
    </source>
</evidence>
<feature type="compositionally biased region" description="Basic and acidic residues" evidence="1">
    <location>
        <begin position="673"/>
        <end position="683"/>
    </location>
</feature>
<feature type="region of interest" description="Disordered" evidence="1">
    <location>
        <begin position="900"/>
        <end position="932"/>
    </location>
</feature>
<evidence type="ECO:0000313" key="3">
    <source>
        <dbReference type="Proteomes" id="UP000502823"/>
    </source>
</evidence>
<feature type="compositionally biased region" description="Polar residues" evidence="1">
    <location>
        <begin position="161"/>
        <end position="178"/>
    </location>
</feature>
<feature type="compositionally biased region" description="Basic and acidic residues" evidence="1">
    <location>
        <begin position="306"/>
        <end position="331"/>
    </location>
</feature>
<dbReference type="OrthoDB" id="6375147at2759"/>
<feature type="compositionally biased region" description="Basic and acidic residues" evidence="1">
    <location>
        <begin position="979"/>
        <end position="991"/>
    </location>
</feature>
<protein>
    <submittedName>
        <fullName evidence="2">Uncharacterized protein</fullName>
    </submittedName>
</protein>
<evidence type="ECO:0000256" key="1">
    <source>
        <dbReference type="SAM" id="MobiDB-lite"/>
    </source>
</evidence>
<reference evidence="3" key="1">
    <citation type="submission" date="2020-01" db="EMBL/GenBank/DDBJ databases">
        <title>Draft genome sequence of the Termite Coptotermes fromosanus.</title>
        <authorList>
            <person name="Itakura S."/>
            <person name="Yosikawa Y."/>
            <person name="Umezawa K."/>
        </authorList>
    </citation>
    <scope>NUCLEOTIDE SEQUENCE [LARGE SCALE GENOMIC DNA]</scope>
</reference>
<feature type="compositionally biased region" description="Polar residues" evidence="1">
    <location>
        <begin position="737"/>
        <end position="748"/>
    </location>
</feature>
<dbReference type="Proteomes" id="UP000502823">
    <property type="component" value="Unassembled WGS sequence"/>
</dbReference>
<feature type="region of interest" description="Disordered" evidence="1">
    <location>
        <begin position="673"/>
        <end position="769"/>
    </location>
</feature>
<accession>A0A6L2PQS5</accession>
<feature type="region of interest" description="Disordered" evidence="1">
    <location>
        <begin position="1148"/>
        <end position="1174"/>
    </location>
</feature>
<feature type="region of interest" description="Disordered" evidence="1">
    <location>
        <begin position="457"/>
        <end position="640"/>
    </location>
</feature>
<feature type="region of interest" description="Disordered" evidence="1">
    <location>
        <begin position="302"/>
        <end position="377"/>
    </location>
</feature>
<feature type="region of interest" description="Disordered" evidence="1">
    <location>
        <begin position="960"/>
        <end position="1015"/>
    </location>
</feature>
<keyword evidence="3" id="KW-1185">Reference proteome</keyword>
<name>A0A6L2PQS5_COPFO</name>
<feature type="compositionally biased region" description="Low complexity" evidence="1">
    <location>
        <begin position="1152"/>
        <end position="1164"/>
    </location>
</feature>
<feature type="region of interest" description="Disordered" evidence="1">
    <location>
        <begin position="224"/>
        <end position="244"/>
    </location>
</feature>
<organism evidence="2 3">
    <name type="scientific">Coptotermes formosanus</name>
    <name type="common">Formosan subterranean termite</name>
    <dbReference type="NCBI Taxonomy" id="36987"/>
    <lineage>
        <taxon>Eukaryota</taxon>
        <taxon>Metazoa</taxon>
        <taxon>Ecdysozoa</taxon>
        <taxon>Arthropoda</taxon>
        <taxon>Hexapoda</taxon>
        <taxon>Insecta</taxon>
        <taxon>Pterygota</taxon>
        <taxon>Neoptera</taxon>
        <taxon>Polyneoptera</taxon>
        <taxon>Dictyoptera</taxon>
        <taxon>Blattodea</taxon>
        <taxon>Blattoidea</taxon>
        <taxon>Termitoidae</taxon>
        <taxon>Rhinotermitidae</taxon>
        <taxon>Coptotermes</taxon>
    </lineage>
</organism>
<comment type="caution">
    <text evidence="2">The sequence shown here is derived from an EMBL/GenBank/DDBJ whole genome shotgun (WGS) entry which is preliminary data.</text>
</comment>
<feature type="compositionally biased region" description="Basic and acidic residues" evidence="1">
    <location>
        <begin position="999"/>
        <end position="1008"/>
    </location>
</feature>
<feature type="compositionally biased region" description="Polar residues" evidence="1">
    <location>
        <begin position="332"/>
        <end position="357"/>
    </location>
</feature>
<feature type="region of interest" description="Disordered" evidence="1">
    <location>
        <begin position="159"/>
        <end position="182"/>
    </location>
</feature>
<feature type="compositionally biased region" description="Basic and acidic residues" evidence="1">
    <location>
        <begin position="598"/>
        <end position="626"/>
    </location>
</feature>